<proteinExistence type="predicted"/>
<dbReference type="PROSITE" id="PS50103">
    <property type="entry name" value="ZF_C3H1"/>
    <property type="match status" value="1"/>
</dbReference>
<comment type="caution">
    <text evidence="7">The sequence shown here is derived from an EMBL/GenBank/DDBJ whole genome shotgun (WGS) entry which is preliminary data.</text>
</comment>
<dbReference type="GO" id="GO:0008270">
    <property type="term" value="F:zinc ion binding"/>
    <property type="evidence" value="ECO:0007669"/>
    <property type="project" value="UniProtKB-KW"/>
</dbReference>
<evidence type="ECO:0000256" key="1">
    <source>
        <dbReference type="ARBA" id="ARBA00022723"/>
    </source>
</evidence>
<dbReference type="Gene3D" id="4.10.1000.10">
    <property type="entry name" value="Zinc finger, CCCH-type"/>
    <property type="match status" value="1"/>
</dbReference>
<dbReference type="EMBL" id="MCFH01000046">
    <property type="protein sequence ID" value="ORX44335.1"/>
    <property type="molecule type" value="Genomic_DNA"/>
</dbReference>
<evidence type="ECO:0000256" key="4">
    <source>
        <dbReference type="PROSITE-ProRule" id="PRU00723"/>
    </source>
</evidence>
<evidence type="ECO:0000313" key="7">
    <source>
        <dbReference type="EMBL" id="ORX44335.1"/>
    </source>
</evidence>
<dbReference type="InterPro" id="IPR000571">
    <property type="entry name" value="Znf_CCCH"/>
</dbReference>
<reference evidence="7 8" key="1">
    <citation type="submission" date="2016-08" db="EMBL/GenBank/DDBJ databases">
        <title>Genomes of anaerobic fungi encode conserved fungal cellulosomes for biomass hydrolysis.</title>
        <authorList>
            <consortium name="DOE Joint Genome Institute"/>
            <person name="Haitjema C.H."/>
            <person name="Gilmore S.P."/>
            <person name="Henske J.K."/>
            <person name="Solomon K.V."/>
            <person name="De Groot R."/>
            <person name="Kuo A."/>
            <person name="Mondo S.J."/>
            <person name="Salamov A.A."/>
            <person name="Labutti K."/>
            <person name="Zhao Z."/>
            <person name="Chiniquy J."/>
            <person name="Barry K."/>
            <person name="Brewer H.M."/>
            <person name="Purvine S.O."/>
            <person name="Wright A.T."/>
            <person name="Boxma B."/>
            <person name="Van Alen T."/>
            <person name="Hackstein J.H."/>
            <person name="Baker S.E."/>
            <person name="Grigoriev I.V."/>
            <person name="O'Malley M.A."/>
        </authorList>
    </citation>
    <scope>NUCLEOTIDE SEQUENCE [LARGE SCALE GENOMIC DNA]</scope>
    <source>
        <strain evidence="8">finn</strain>
    </source>
</reference>
<dbReference type="SUPFAM" id="SSF90229">
    <property type="entry name" value="CCCH zinc finger"/>
    <property type="match status" value="1"/>
</dbReference>
<dbReference type="AlphaFoldDB" id="A0A1Y1UZZ1"/>
<organism evidence="7 8">
    <name type="scientific">Piromyces finnis</name>
    <dbReference type="NCBI Taxonomy" id="1754191"/>
    <lineage>
        <taxon>Eukaryota</taxon>
        <taxon>Fungi</taxon>
        <taxon>Fungi incertae sedis</taxon>
        <taxon>Chytridiomycota</taxon>
        <taxon>Chytridiomycota incertae sedis</taxon>
        <taxon>Neocallimastigomycetes</taxon>
        <taxon>Neocallimastigales</taxon>
        <taxon>Neocallimastigaceae</taxon>
        <taxon>Piromyces</taxon>
    </lineage>
</organism>
<evidence type="ECO:0000256" key="5">
    <source>
        <dbReference type="SAM" id="MobiDB-lite"/>
    </source>
</evidence>
<name>A0A1Y1UZZ1_9FUNG</name>
<dbReference type="SMART" id="SM00356">
    <property type="entry name" value="ZnF_C3H1"/>
    <property type="match status" value="1"/>
</dbReference>
<sequence>MIEEFYQLTQEIIHTKFHTIFFENNPENLYCIKDVQIVHKRRVSKRLYFFDARFCESTNEICETCKKVSFILKFPELDIENIHNIQKNIKLGDKFNIVCWVENMTKYNETELNDKSNTIENNILFHIKEIELVKKYDNKIAFVPELPIIEKRNKINKKTNIENEENKENLKAVETKDIIPEEEKKGICKFWLNGKNCLRGSDCPFLHITNEEMKKQWIDKRLNKRKFNYNNKDDFIDPHDKVGHSKRACVFANWLVEHFGKDYLNSGSGVLDIAGGRGATSFELTIKHKVHSTLLEPRPAKLDKKQMRLLYDLKKKEIQENKNSNNEIENVFLNKELAQNQNKEVNKYSSNEINDCDKNNSDDNSKPKRFKLKKNVKIDIPFSQIQCMVNHDTPNHQKHLFNNSSILIGLHPDQATEIIVDLALKLKKPFAIIPCCVFANDFPHRKLKRKRSENAENGNDYEEILVSSYEQFVEYLCEKDKDIQKTFLPFEGKNLLLYKDKKS</sequence>
<evidence type="ECO:0000259" key="6">
    <source>
        <dbReference type="PROSITE" id="PS50103"/>
    </source>
</evidence>
<dbReference type="PANTHER" id="PTHR36971">
    <property type="entry name" value="UNNAMED PRODUCT"/>
    <property type="match status" value="1"/>
</dbReference>
<dbReference type="Proteomes" id="UP000193719">
    <property type="component" value="Unassembled WGS sequence"/>
</dbReference>
<keyword evidence="2 4" id="KW-0863">Zinc-finger</keyword>
<feature type="region of interest" description="Disordered" evidence="5">
    <location>
        <begin position="348"/>
        <end position="369"/>
    </location>
</feature>
<dbReference type="OrthoDB" id="7459479at2759"/>
<dbReference type="PANTHER" id="PTHR36971:SF3">
    <property type="entry name" value="C3H1-TYPE DOMAIN-CONTAINING PROTEIN"/>
    <property type="match status" value="1"/>
</dbReference>
<gene>
    <name evidence="7" type="ORF">BCR36DRAFT_359825</name>
</gene>
<keyword evidence="3 4" id="KW-0862">Zinc</keyword>
<keyword evidence="8" id="KW-1185">Reference proteome</keyword>
<feature type="compositionally biased region" description="Basic and acidic residues" evidence="5">
    <location>
        <begin position="355"/>
        <end position="366"/>
    </location>
</feature>
<reference evidence="7 8" key="2">
    <citation type="submission" date="2016-08" db="EMBL/GenBank/DDBJ databases">
        <title>Pervasive Adenine N6-methylation of Active Genes in Fungi.</title>
        <authorList>
            <consortium name="DOE Joint Genome Institute"/>
            <person name="Mondo S.J."/>
            <person name="Dannebaum R.O."/>
            <person name="Kuo R.C."/>
            <person name="Labutti K."/>
            <person name="Haridas S."/>
            <person name="Kuo A."/>
            <person name="Salamov A."/>
            <person name="Ahrendt S.R."/>
            <person name="Lipzen A."/>
            <person name="Sullivan W."/>
            <person name="Andreopoulos W.B."/>
            <person name="Clum A."/>
            <person name="Lindquist E."/>
            <person name="Daum C."/>
            <person name="Ramamoorthy G.K."/>
            <person name="Gryganskyi A."/>
            <person name="Culley D."/>
            <person name="Magnuson J.K."/>
            <person name="James T.Y."/>
            <person name="O'Malley M.A."/>
            <person name="Stajich J.E."/>
            <person name="Spatafora J.W."/>
            <person name="Visel A."/>
            <person name="Grigoriev I.V."/>
        </authorList>
    </citation>
    <scope>NUCLEOTIDE SEQUENCE [LARGE SCALE GENOMIC DNA]</scope>
    <source>
        <strain evidence="8">finn</strain>
    </source>
</reference>
<keyword evidence="1 4" id="KW-0479">Metal-binding</keyword>
<protein>
    <recommendedName>
        <fullName evidence="6">C3H1-type domain-containing protein</fullName>
    </recommendedName>
</protein>
<feature type="domain" description="C3H1-type" evidence="6">
    <location>
        <begin position="182"/>
        <end position="210"/>
    </location>
</feature>
<accession>A0A1Y1UZZ1</accession>
<feature type="zinc finger region" description="C3H1-type" evidence="4">
    <location>
        <begin position="182"/>
        <end position="210"/>
    </location>
</feature>
<evidence type="ECO:0000313" key="8">
    <source>
        <dbReference type="Proteomes" id="UP000193719"/>
    </source>
</evidence>
<dbReference type="InterPro" id="IPR036855">
    <property type="entry name" value="Znf_CCCH_sf"/>
</dbReference>
<evidence type="ECO:0000256" key="3">
    <source>
        <dbReference type="ARBA" id="ARBA00022833"/>
    </source>
</evidence>
<evidence type="ECO:0000256" key="2">
    <source>
        <dbReference type="ARBA" id="ARBA00022771"/>
    </source>
</evidence>